<proteinExistence type="predicted"/>
<gene>
    <name evidence="1" type="ORF">FHETE_11114</name>
</gene>
<dbReference type="GO" id="GO:0032259">
    <property type="term" value="P:methylation"/>
    <property type="evidence" value="ECO:0007669"/>
    <property type="project" value="UniProtKB-KW"/>
</dbReference>
<comment type="caution">
    <text evidence="1">The sequence shown here is derived from an EMBL/GenBank/DDBJ whole genome shotgun (WGS) entry which is preliminary data.</text>
</comment>
<dbReference type="Proteomes" id="UP000567885">
    <property type="component" value="Unassembled WGS sequence"/>
</dbReference>
<dbReference type="GO" id="GO:0008168">
    <property type="term" value="F:methyltransferase activity"/>
    <property type="evidence" value="ECO:0007669"/>
    <property type="project" value="UniProtKB-KW"/>
</dbReference>
<keyword evidence="2" id="KW-1185">Reference proteome</keyword>
<accession>A0A8H5WB52</accession>
<evidence type="ECO:0000313" key="2">
    <source>
        <dbReference type="Proteomes" id="UP000567885"/>
    </source>
</evidence>
<organism evidence="1 2">
    <name type="scientific">Fusarium heterosporum</name>
    <dbReference type="NCBI Taxonomy" id="42747"/>
    <lineage>
        <taxon>Eukaryota</taxon>
        <taxon>Fungi</taxon>
        <taxon>Dikarya</taxon>
        <taxon>Ascomycota</taxon>
        <taxon>Pezizomycotina</taxon>
        <taxon>Sordariomycetes</taxon>
        <taxon>Hypocreomycetidae</taxon>
        <taxon>Hypocreales</taxon>
        <taxon>Nectriaceae</taxon>
        <taxon>Fusarium</taxon>
        <taxon>Fusarium heterosporum species complex</taxon>
    </lineage>
</organism>
<protein>
    <submittedName>
        <fullName evidence="1">Cytochrome family 51 (Sterol 14-demethylase)</fullName>
    </submittedName>
</protein>
<keyword evidence="1" id="KW-0808">Transferase</keyword>
<dbReference type="OrthoDB" id="4926491at2759"/>
<dbReference type="EMBL" id="JAAGWQ010000393">
    <property type="protein sequence ID" value="KAF5655967.1"/>
    <property type="molecule type" value="Genomic_DNA"/>
</dbReference>
<evidence type="ECO:0000313" key="1">
    <source>
        <dbReference type="EMBL" id="KAF5655967.1"/>
    </source>
</evidence>
<keyword evidence="1" id="KW-0489">Methyltransferase</keyword>
<dbReference type="AlphaFoldDB" id="A0A8H5WB52"/>
<name>A0A8H5WB52_FUSHE</name>
<reference evidence="1 2" key="1">
    <citation type="submission" date="2020-05" db="EMBL/GenBank/DDBJ databases">
        <title>Identification and distribution of gene clusters putatively required for synthesis of sphingolipid metabolism inhibitors in phylogenetically diverse species of the filamentous fungus Fusarium.</title>
        <authorList>
            <person name="Kim H.-S."/>
            <person name="Busman M."/>
            <person name="Brown D.W."/>
            <person name="Divon H."/>
            <person name="Uhlig S."/>
            <person name="Proctor R.H."/>
        </authorList>
    </citation>
    <scope>NUCLEOTIDE SEQUENCE [LARGE SCALE GENOMIC DNA]</scope>
    <source>
        <strain evidence="1 2">NRRL 20693</strain>
    </source>
</reference>
<sequence>MSLPLKAKVSIRDNWTNSDSPAQKSIAKLKVVLGLEIHCEPQWPILVSELENVWDDKSQLVASAVSETERPCTKWSDAKLGFVLYIPKAVVYQPVQFSELFKEQLLEVFEEKQSSKPTTVFSTTGDEWADVANEREEQSITLPSATVDYLPDASTMPKPGSLLQNAPYHLFVYASGKNKIEIECSHSQTLEVLAEYLRKWTRINPNLTNKPPAVEIGLNHANCGFGLESDRLTLFCESRYGSGFTVSATMILNLVEGVFGYERVYGDSSSWHYRRDTPFKKR</sequence>